<evidence type="ECO:0000256" key="1">
    <source>
        <dbReference type="ARBA" id="ARBA00008858"/>
    </source>
</evidence>
<dbReference type="GO" id="GO:0006629">
    <property type="term" value="P:lipid metabolic process"/>
    <property type="evidence" value="ECO:0007669"/>
    <property type="project" value="InterPro"/>
</dbReference>
<sequence length="257" mass="28894">MRAVPLFEALAAGCTSIEADIHLSTQAESRDLLVGHNTNSLTQERTLQSLYIGPLLEILENINERITVSNDTVKDWNGVFQSSPSTTLTLLLDFKSDGIELWPHVIQQLESLRIKDWLTYWDSSSGIHWAPIIIVASGNASFDVLKANTTYRDISNPVYNITNSYYASTSITKALGTQLLWRFSSAQLHRIRSQITAANEKGLKARYWNTPAWSITFQDYITGVLVEHGIGILNVDSFESVLCFPLLTRFAQNRLAW</sequence>
<dbReference type="PANTHER" id="PTHR31571">
    <property type="entry name" value="ALTERED INHERITANCE OF MITOCHONDRIA PROTEIN 6"/>
    <property type="match status" value="1"/>
</dbReference>
<dbReference type="EMBL" id="RCSW01000001">
    <property type="protein sequence ID" value="KAF7954854.1"/>
    <property type="molecule type" value="Genomic_DNA"/>
</dbReference>
<proteinExistence type="inferred from homology"/>
<dbReference type="InterPro" id="IPR051236">
    <property type="entry name" value="HAT_RTT109-like"/>
</dbReference>
<dbReference type="GO" id="GO:0008081">
    <property type="term" value="F:phosphoric diester hydrolase activity"/>
    <property type="evidence" value="ECO:0007669"/>
    <property type="project" value="InterPro"/>
</dbReference>
<dbReference type="GeneID" id="62143702"/>
<reference evidence="3 4" key="1">
    <citation type="journal article" date="2020" name="Genome Biol. Evol.">
        <title>Comparative genomics of Sclerotiniaceae.</title>
        <authorList>
            <person name="Valero Jimenez C.A."/>
            <person name="Steentjes M."/>
            <person name="Scholten O.E."/>
            <person name="Van Kan J.A.L."/>
        </authorList>
    </citation>
    <scope>NUCLEOTIDE SEQUENCE [LARGE SCALE GENOMIC DNA]</scope>
    <source>
        <strain evidence="3 4">MUCL 94</strain>
    </source>
</reference>
<evidence type="ECO:0000256" key="2">
    <source>
        <dbReference type="ARBA" id="ARBA00014286"/>
    </source>
</evidence>
<accession>A0A9P5M9P5</accession>
<dbReference type="AlphaFoldDB" id="A0A9P5M9P5"/>
<comment type="similarity">
    <text evidence="1">Belongs to the AIM6 family.</text>
</comment>
<dbReference type="InterPro" id="IPR017946">
    <property type="entry name" value="PLC-like_Pdiesterase_TIM-brl"/>
</dbReference>
<protein>
    <recommendedName>
        <fullName evidence="2">Altered inheritance of mitochondria protein 6</fullName>
    </recommendedName>
</protein>
<dbReference type="SUPFAM" id="SSF51695">
    <property type="entry name" value="PLC-like phosphodiesterases"/>
    <property type="match status" value="1"/>
</dbReference>
<evidence type="ECO:0000313" key="3">
    <source>
        <dbReference type="EMBL" id="KAF7954854.1"/>
    </source>
</evidence>
<dbReference type="RefSeq" id="XP_038737984.1">
    <property type="nucleotide sequence ID" value="XM_038870623.1"/>
</dbReference>
<gene>
    <name evidence="3" type="ORF">EAE97_000113</name>
</gene>
<evidence type="ECO:0000313" key="4">
    <source>
        <dbReference type="Proteomes" id="UP000710849"/>
    </source>
</evidence>
<comment type="caution">
    <text evidence="3">The sequence shown here is derived from an EMBL/GenBank/DDBJ whole genome shotgun (WGS) entry which is preliminary data.</text>
</comment>
<dbReference type="Proteomes" id="UP000710849">
    <property type="component" value="Unassembled WGS sequence"/>
</dbReference>
<name>A0A9P5M9P5_9HELO</name>
<organism evidence="3 4">
    <name type="scientific">Botrytis byssoidea</name>
    <dbReference type="NCBI Taxonomy" id="139641"/>
    <lineage>
        <taxon>Eukaryota</taxon>
        <taxon>Fungi</taxon>
        <taxon>Dikarya</taxon>
        <taxon>Ascomycota</taxon>
        <taxon>Pezizomycotina</taxon>
        <taxon>Leotiomycetes</taxon>
        <taxon>Helotiales</taxon>
        <taxon>Sclerotiniaceae</taxon>
        <taxon>Botrytis</taxon>
    </lineage>
</organism>
<dbReference type="PANTHER" id="PTHR31571:SF1">
    <property type="entry name" value="ALTERED INHERITANCE OF MITOCHONDRIA PROTEIN 6"/>
    <property type="match status" value="1"/>
</dbReference>
<keyword evidence="4" id="KW-1185">Reference proteome</keyword>